<comment type="caution">
    <text evidence="2">The sequence shown here is derived from an EMBL/GenBank/DDBJ whole genome shotgun (WGS) entry which is preliminary data.</text>
</comment>
<dbReference type="Proteomes" id="UP000295087">
    <property type="component" value="Unassembled WGS sequence"/>
</dbReference>
<protein>
    <submittedName>
        <fullName evidence="2">Uncharacterized protein</fullName>
    </submittedName>
</protein>
<feature type="transmembrane region" description="Helical" evidence="1">
    <location>
        <begin position="108"/>
        <end position="130"/>
    </location>
</feature>
<organism evidence="2 3">
    <name type="scientific">Nocardia ignorata</name>
    <dbReference type="NCBI Taxonomy" id="145285"/>
    <lineage>
        <taxon>Bacteria</taxon>
        <taxon>Bacillati</taxon>
        <taxon>Actinomycetota</taxon>
        <taxon>Actinomycetes</taxon>
        <taxon>Mycobacteriales</taxon>
        <taxon>Nocardiaceae</taxon>
        <taxon>Nocardia</taxon>
    </lineage>
</organism>
<accession>A0A4V3CMB2</accession>
<evidence type="ECO:0000313" key="2">
    <source>
        <dbReference type="EMBL" id="TDP27616.1"/>
    </source>
</evidence>
<evidence type="ECO:0000256" key="1">
    <source>
        <dbReference type="SAM" id="Phobius"/>
    </source>
</evidence>
<gene>
    <name evidence="2" type="ORF">DFR75_1237</name>
</gene>
<keyword evidence="1" id="KW-1133">Transmembrane helix</keyword>
<keyword evidence="3" id="KW-1185">Reference proteome</keyword>
<dbReference type="RefSeq" id="WP_133734333.1">
    <property type="nucleotide sequence ID" value="NZ_SNXK01000023.1"/>
</dbReference>
<proteinExistence type="predicted"/>
<reference evidence="2 3" key="1">
    <citation type="submission" date="2019-03" db="EMBL/GenBank/DDBJ databases">
        <title>Genomic Encyclopedia of Type Strains, Phase IV (KMG-IV): sequencing the most valuable type-strain genomes for metagenomic binning, comparative biology and taxonomic classification.</title>
        <authorList>
            <person name="Goeker M."/>
        </authorList>
    </citation>
    <scope>NUCLEOTIDE SEQUENCE [LARGE SCALE GENOMIC DNA]</scope>
    <source>
        <strain evidence="2 3">DSM 44496</strain>
    </source>
</reference>
<dbReference type="EMBL" id="SNXK01000023">
    <property type="protein sequence ID" value="TDP27616.1"/>
    <property type="molecule type" value="Genomic_DNA"/>
</dbReference>
<evidence type="ECO:0000313" key="3">
    <source>
        <dbReference type="Proteomes" id="UP000295087"/>
    </source>
</evidence>
<keyword evidence="1" id="KW-0812">Transmembrane</keyword>
<name>A0A4V3CMB2_NOCIG</name>
<feature type="transmembrane region" description="Helical" evidence="1">
    <location>
        <begin position="38"/>
        <end position="58"/>
    </location>
</feature>
<dbReference type="AlphaFoldDB" id="A0A4V3CMB2"/>
<feature type="transmembrane region" description="Helical" evidence="1">
    <location>
        <begin position="136"/>
        <end position="156"/>
    </location>
</feature>
<keyword evidence="1" id="KW-0472">Membrane</keyword>
<feature type="transmembrane region" description="Helical" evidence="1">
    <location>
        <begin position="64"/>
        <end position="87"/>
    </location>
</feature>
<sequence length="293" mass="32282">MPYRHEGLFQESGPGSDGSPHSYVWVRHTLETHGRSRLLATSSFLAFALIVGAIAYLLGNDDLLDIGIMFATLATILVSYSISVRSMRRPLVSAAAKPGALSLRHRPVLAVPTFLAGLSFSVLMIIAGFQHSLPEAALGGIASATLTISLPVIAYLQSKRAFLHLTPDYIRVTTIFNDSECNWENILHIRATDHRSGVDTIGIAHKNNSVTVHRQTPGFAAIRPGQEWEFSAKSWGASLNSLLSTLIFLRENPDIRQSLDESRLRAMLEDPSWAVEPRPARARRCLNSFFSKH</sequence>